<organism evidence="3 4">
    <name type="scientific">Ditylenchus dipsaci</name>
    <dbReference type="NCBI Taxonomy" id="166011"/>
    <lineage>
        <taxon>Eukaryota</taxon>
        <taxon>Metazoa</taxon>
        <taxon>Ecdysozoa</taxon>
        <taxon>Nematoda</taxon>
        <taxon>Chromadorea</taxon>
        <taxon>Rhabditida</taxon>
        <taxon>Tylenchina</taxon>
        <taxon>Tylenchomorpha</taxon>
        <taxon>Sphaerularioidea</taxon>
        <taxon>Anguinidae</taxon>
        <taxon>Anguininae</taxon>
        <taxon>Ditylenchus</taxon>
    </lineage>
</organism>
<dbReference type="WBParaSite" id="jg3022.2">
    <property type="protein sequence ID" value="jg3022.2"/>
    <property type="gene ID" value="jg3022"/>
</dbReference>
<dbReference type="PANTHER" id="PTHR13586:SF0">
    <property type="entry name" value="TRAILER HITCH, ISOFORM H"/>
    <property type="match status" value="1"/>
</dbReference>
<sequence length="352" mass="40264">MNKIVRIGQIGSQPYHSKASLNTVSTSSSWSDCCSESVDEEAVCVFLRGVTRTCRNGKKSGIYGILNWVNIRESTIALSQVRSFGTERRLNERSISALGHIYDFVIFRTDNIKNLVVVETAEPSVNPIIRIRRDPAVVYFTGSVTDAGGVPNARLQESSVQNVRRDRPVPNSFNFPIENFIRWAARAKSRQHQAKAQITPLAASSHSSNSHDNTPLRTYGPRPTLSKDSLLRFRCRQIIDQDLERALTTPEMPRPVYLSVRYYRDAYADPIRPDQVTEATERDWFAFVTYGSNRMARTARNFFNRQRIVWGSHTSFAVHETRVAGRPMTADEENRYYEEHPECHRDFPARQF</sequence>
<dbReference type="PANTHER" id="PTHR13586">
    <property type="entry name" value="SCD6 PROTEIN-RELATED"/>
    <property type="match status" value="1"/>
</dbReference>
<evidence type="ECO:0000256" key="1">
    <source>
        <dbReference type="SAM" id="MobiDB-lite"/>
    </source>
</evidence>
<name>A0A915E6A6_9BILA</name>
<dbReference type="GO" id="GO:0003729">
    <property type="term" value="F:mRNA binding"/>
    <property type="evidence" value="ECO:0007669"/>
    <property type="project" value="TreeGrafter"/>
</dbReference>
<evidence type="ECO:0000259" key="2">
    <source>
        <dbReference type="SMART" id="SM01271"/>
    </source>
</evidence>
<dbReference type="InterPro" id="IPR010920">
    <property type="entry name" value="LSM_dom_sf"/>
</dbReference>
<reference evidence="4" key="1">
    <citation type="submission" date="2022-11" db="UniProtKB">
        <authorList>
            <consortium name="WormBaseParasite"/>
        </authorList>
    </citation>
    <scope>IDENTIFICATION</scope>
</reference>
<protein>
    <submittedName>
        <fullName evidence="4">Lsm14-like N-terminal domain-containing protein</fullName>
    </submittedName>
</protein>
<feature type="compositionally biased region" description="Low complexity" evidence="1">
    <location>
        <begin position="202"/>
        <end position="213"/>
    </location>
</feature>
<dbReference type="AlphaFoldDB" id="A0A915E6A6"/>
<dbReference type="GO" id="GO:0033962">
    <property type="term" value="P:P-body assembly"/>
    <property type="evidence" value="ECO:0007669"/>
    <property type="project" value="TreeGrafter"/>
</dbReference>
<dbReference type="SUPFAM" id="SSF50182">
    <property type="entry name" value="Sm-like ribonucleoproteins"/>
    <property type="match status" value="1"/>
</dbReference>
<dbReference type="GO" id="GO:0034063">
    <property type="term" value="P:stress granule assembly"/>
    <property type="evidence" value="ECO:0007669"/>
    <property type="project" value="TreeGrafter"/>
</dbReference>
<evidence type="ECO:0000313" key="3">
    <source>
        <dbReference type="Proteomes" id="UP000887574"/>
    </source>
</evidence>
<dbReference type="Gene3D" id="2.30.30.100">
    <property type="match status" value="1"/>
</dbReference>
<dbReference type="SMART" id="SM01271">
    <property type="entry name" value="LSM14"/>
    <property type="match status" value="1"/>
</dbReference>
<proteinExistence type="predicted"/>
<dbReference type="GO" id="GO:0000932">
    <property type="term" value="C:P-body"/>
    <property type="evidence" value="ECO:0007669"/>
    <property type="project" value="TreeGrafter"/>
</dbReference>
<feature type="region of interest" description="Disordered" evidence="1">
    <location>
        <begin position="199"/>
        <end position="221"/>
    </location>
</feature>
<keyword evidence="3" id="KW-1185">Reference proteome</keyword>
<dbReference type="InterPro" id="IPR025609">
    <property type="entry name" value="Lsm14-like_N"/>
</dbReference>
<evidence type="ECO:0000313" key="4">
    <source>
        <dbReference type="WBParaSite" id="jg3022.2"/>
    </source>
</evidence>
<dbReference type="Pfam" id="PF12701">
    <property type="entry name" value="LSM14"/>
    <property type="match status" value="1"/>
</dbReference>
<dbReference type="Proteomes" id="UP000887574">
    <property type="component" value="Unplaced"/>
</dbReference>
<feature type="domain" description="Lsm14-like N-terminal" evidence="2">
    <location>
        <begin position="55"/>
        <end position="142"/>
    </location>
</feature>
<accession>A0A915E6A6</accession>